<gene>
    <name evidence="2" type="ORF">RhiXN_07572</name>
</gene>
<evidence type="ECO:0000256" key="1">
    <source>
        <dbReference type="SAM" id="MobiDB-lite"/>
    </source>
</evidence>
<dbReference type="KEGG" id="rsx:RhiXN_07572"/>
<dbReference type="Proteomes" id="UP000650533">
    <property type="component" value="Chromosome 9"/>
</dbReference>
<sequence>MSANTQSTALVNPYAGYKIQPEFITLDPESPQELRKGEVIACALDGFMFLKGTKYAYLHQGADAYWWRGIIAFGFVTPLCGSFKYFTWSGHWGADWEEKHLETIIITNIVHISKERNINWQNGTEDILWIETKHGYSYALLEPNAQYDGGYWRPVTESWASTSADGVSANPAFKPLPWHSPRPAWWDALGDEQWEYLVNTYWKSDASEAWSDLPTADDQSQANLETTVAASSLPPPEYITVDSGSSSEEEPAVVLVRTKPPVTKGEKQVNRKKKQKASSQFGARLSSKSSKKTKYKKFKVINAPDSGEEKVTTSVRASRGEASKLPSQAHLGKGKARQAQDNNQKQRVYSGQGEASTSQKRRVTEPIYVESSSDKDEKTLSLPVSDLPSASIELLEIGSIDSHMTFPSNFKLTPYIEPFSSRYLEAYFSSPEYCYVLLQSSVTHLPRPLFAKGGFNNVTDHWIPNFLLYQYLKSYWKDDVWEVNLKKNVVKQEQDKLVDDVQEETESCVSIPQSMLDKGDIFPCPRCVSERGLTSIGYFINQGHKATMRVAPTCSLILVIYHLKVFQHLAESLWRQLHAALAAFHVTVAAETRLIHKEFREGESAHLLDEIDANRPFHLAIVFLTEGDPQGGWWHTSQHGNQKSSSVAEDQFLETCLYTLRKIARRALTARVFGVSCGFNLQTKGSLNRIKEYLQRTAFTSIVLPSTCSLLMCEYLAEQKLPLNVRQVQYAPIALRPLGVQLPVARAICGCLENLQTNWAFKKQLPNGPEIIFIYCSRCCGMELQVGIFPGSRKQLVYHEVTFMSEVWDTNKRLFGFHPSRNVRMKLLPPNEEKKPYPVDIGQMWTKAGSKALAVESSMNVAE</sequence>
<organism evidence="2 3">
    <name type="scientific">Rhizoctonia solani</name>
    <dbReference type="NCBI Taxonomy" id="456999"/>
    <lineage>
        <taxon>Eukaryota</taxon>
        <taxon>Fungi</taxon>
        <taxon>Dikarya</taxon>
        <taxon>Basidiomycota</taxon>
        <taxon>Agaricomycotina</taxon>
        <taxon>Agaricomycetes</taxon>
        <taxon>Cantharellales</taxon>
        <taxon>Ceratobasidiaceae</taxon>
        <taxon>Rhizoctonia</taxon>
    </lineage>
</organism>
<name>A0A8H8P221_9AGAM</name>
<dbReference type="RefSeq" id="XP_043182773.1">
    <property type="nucleotide sequence ID" value="XM_043327388.1"/>
</dbReference>
<evidence type="ECO:0000313" key="3">
    <source>
        <dbReference type="Proteomes" id="UP000650533"/>
    </source>
</evidence>
<evidence type="ECO:0000313" key="2">
    <source>
        <dbReference type="EMBL" id="QRW22536.1"/>
    </source>
</evidence>
<proteinExistence type="predicted"/>
<feature type="region of interest" description="Disordered" evidence="1">
    <location>
        <begin position="228"/>
        <end position="374"/>
    </location>
</feature>
<protein>
    <submittedName>
        <fullName evidence="2">Adenosinetriphosphatase</fullName>
    </submittedName>
</protein>
<feature type="compositionally biased region" description="Basic residues" evidence="1">
    <location>
        <begin position="289"/>
        <end position="299"/>
    </location>
</feature>
<accession>A0A8H8P221</accession>
<reference evidence="2" key="1">
    <citation type="submission" date="2020-05" db="EMBL/GenBank/DDBJ databases">
        <title>Evolutionary and genomic comparisons of hybrid uninucleate and nonhybrid Rhizoctonia fungi.</title>
        <authorList>
            <person name="Li C."/>
            <person name="Chen X."/>
        </authorList>
    </citation>
    <scope>NUCLEOTIDE SEQUENCE</scope>
    <source>
        <strain evidence="2">AG-1 IA</strain>
    </source>
</reference>
<feature type="compositionally biased region" description="Polar residues" evidence="1">
    <location>
        <begin position="339"/>
        <end position="358"/>
    </location>
</feature>
<dbReference type="AlphaFoldDB" id="A0A8H8P221"/>
<dbReference type="EMBL" id="CP059666">
    <property type="protein sequence ID" value="QRW22536.1"/>
    <property type="molecule type" value="Genomic_DNA"/>
</dbReference>
<dbReference type="GeneID" id="67029851"/>